<dbReference type="Proteomes" id="UP001500831">
    <property type="component" value="Unassembled WGS sequence"/>
</dbReference>
<feature type="region of interest" description="Disordered" evidence="1">
    <location>
        <begin position="37"/>
        <end position="141"/>
    </location>
</feature>
<feature type="compositionally biased region" description="Low complexity" evidence="1">
    <location>
        <begin position="125"/>
        <end position="138"/>
    </location>
</feature>
<evidence type="ECO:0000313" key="2">
    <source>
        <dbReference type="EMBL" id="GAA2879052.1"/>
    </source>
</evidence>
<dbReference type="RefSeq" id="WP_344973858.1">
    <property type="nucleotide sequence ID" value="NZ_BAAAVI010000028.1"/>
</dbReference>
<evidence type="ECO:0000256" key="1">
    <source>
        <dbReference type="SAM" id="MobiDB-lite"/>
    </source>
</evidence>
<name>A0ABP6IFQ5_9ACTN</name>
<organism evidence="2 3">
    <name type="scientific">Streptosporangium fragile</name>
    <dbReference type="NCBI Taxonomy" id="46186"/>
    <lineage>
        <taxon>Bacteria</taxon>
        <taxon>Bacillati</taxon>
        <taxon>Actinomycetota</taxon>
        <taxon>Actinomycetes</taxon>
        <taxon>Streptosporangiales</taxon>
        <taxon>Streptosporangiaceae</taxon>
        <taxon>Streptosporangium</taxon>
    </lineage>
</organism>
<comment type="caution">
    <text evidence="2">The sequence shown here is derived from an EMBL/GenBank/DDBJ whole genome shotgun (WGS) entry which is preliminary data.</text>
</comment>
<evidence type="ECO:0000313" key="3">
    <source>
        <dbReference type="Proteomes" id="UP001500831"/>
    </source>
</evidence>
<keyword evidence="3" id="KW-1185">Reference proteome</keyword>
<protein>
    <submittedName>
        <fullName evidence="2">Uncharacterized protein</fullName>
    </submittedName>
</protein>
<gene>
    <name evidence="2" type="ORF">GCM10010517_41260</name>
</gene>
<proteinExistence type="predicted"/>
<accession>A0ABP6IFQ5</accession>
<sequence>MTTRRRTSTLTLLAGWLFADLLLGLTIVMLGAQAPPPSPVRSLADGAHPLPGASPSPSDAAHPLPGASPSPSDSSRPLTGATEPPSDSGRLPAEENPASEEDLAGSPAAEETPLVEESPAPKKSPGPTRSAPSPSASPCIGRVAGVRAKPITLSFRVTPGAGDAVLAAQIRQELRKHRDRLAGRHAGMVLTFGADGGTGNGVRLATRVNTVIREAYPRIFGTAVTRNFHDLAAPSGSISMEIYFMTYGCSPASGNPGSPGK</sequence>
<dbReference type="EMBL" id="BAAAVI010000028">
    <property type="protein sequence ID" value="GAA2879052.1"/>
    <property type="molecule type" value="Genomic_DNA"/>
</dbReference>
<reference evidence="3" key="1">
    <citation type="journal article" date="2019" name="Int. J. Syst. Evol. Microbiol.">
        <title>The Global Catalogue of Microorganisms (GCM) 10K type strain sequencing project: providing services to taxonomists for standard genome sequencing and annotation.</title>
        <authorList>
            <consortium name="The Broad Institute Genomics Platform"/>
            <consortium name="The Broad Institute Genome Sequencing Center for Infectious Disease"/>
            <person name="Wu L."/>
            <person name="Ma J."/>
        </authorList>
    </citation>
    <scope>NUCLEOTIDE SEQUENCE [LARGE SCALE GENOMIC DNA]</scope>
    <source>
        <strain evidence="3">JCM 6242</strain>
    </source>
</reference>